<feature type="transmembrane region" description="Helical" evidence="1">
    <location>
        <begin position="44"/>
        <end position="65"/>
    </location>
</feature>
<comment type="caution">
    <text evidence="2">The sequence shown here is derived from an EMBL/GenBank/DDBJ whole genome shotgun (WGS) entry which is preliminary data.</text>
</comment>
<proteinExistence type="predicted"/>
<dbReference type="Pfam" id="PF11085">
    <property type="entry name" value="YqhR"/>
    <property type="match status" value="1"/>
</dbReference>
<gene>
    <name evidence="2" type="ORF">ACFFGV_03475</name>
</gene>
<keyword evidence="1" id="KW-0472">Membrane</keyword>
<feature type="transmembrane region" description="Helical" evidence="1">
    <location>
        <begin position="85"/>
        <end position="111"/>
    </location>
</feature>
<keyword evidence="3" id="KW-1185">Reference proteome</keyword>
<keyword evidence="1" id="KW-0812">Transmembrane</keyword>
<dbReference type="RefSeq" id="WP_377345168.1">
    <property type="nucleotide sequence ID" value="NZ_JBHLTP010000003.1"/>
</dbReference>
<feature type="transmembrane region" description="Helical" evidence="1">
    <location>
        <begin position="154"/>
        <end position="174"/>
    </location>
</feature>
<protein>
    <submittedName>
        <fullName evidence="2">YqhR family membrane protein</fullName>
    </submittedName>
</protein>
<evidence type="ECO:0000313" key="2">
    <source>
        <dbReference type="EMBL" id="MFC0522647.1"/>
    </source>
</evidence>
<keyword evidence="1" id="KW-1133">Transmembrane helix</keyword>
<dbReference type="InterPro" id="IPR024563">
    <property type="entry name" value="YqhR"/>
</dbReference>
<organism evidence="2 3">
    <name type="scientific">Pontibacillus salicampi</name>
    <dbReference type="NCBI Taxonomy" id="1449801"/>
    <lineage>
        <taxon>Bacteria</taxon>
        <taxon>Bacillati</taxon>
        <taxon>Bacillota</taxon>
        <taxon>Bacilli</taxon>
        <taxon>Bacillales</taxon>
        <taxon>Bacillaceae</taxon>
        <taxon>Pontibacillus</taxon>
    </lineage>
</organism>
<reference evidence="2 3" key="1">
    <citation type="submission" date="2024-09" db="EMBL/GenBank/DDBJ databases">
        <authorList>
            <person name="Sun Q."/>
            <person name="Mori K."/>
        </authorList>
    </citation>
    <scope>NUCLEOTIDE SEQUENCE [LARGE SCALE GENOMIC DNA]</scope>
    <source>
        <strain evidence="2 3">NCAIM B.02529</strain>
    </source>
</reference>
<sequence>MIFIILGYATKIEVMEMGEQEQQFQSKQLEQNKEEKPMSALTRAVLTGLIGGLLWSFIGAITYYISFSSVSAASFIVRSWLQTDWTGGFLAELIGIIGVGILSIGTALLFFGLLRKRKGLMPSILFGVALWGVIFYVLNPIFTAVPSVVDMDSNTIVTTLCLYILYGTFIGYSISYEYNEYEQRESRTKGGN</sequence>
<evidence type="ECO:0000313" key="3">
    <source>
        <dbReference type="Proteomes" id="UP001589836"/>
    </source>
</evidence>
<feature type="transmembrane region" description="Helical" evidence="1">
    <location>
        <begin position="123"/>
        <end position="142"/>
    </location>
</feature>
<evidence type="ECO:0000256" key="1">
    <source>
        <dbReference type="SAM" id="Phobius"/>
    </source>
</evidence>
<name>A0ABV6LK02_9BACI</name>
<accession>A0ABV6LK02</accession>
<dbReference type="EMBL" id="JBHLTP010000003">
    <property type="protein sequence ID" value="MFC0522647.1"/>
    <property type="molecule type" value="Genomic_DNA"/>
</dbReference>
<dbReference type="Proteomes" id="UP001589836">
    <property type="component" value="Unassembled WGS sequence"/>
</dbReference>